<keyword evidence="13 14" id="KW-0472">Membrane</keyword>
<dbReference type="PANTHER" id="PTHR43079">
    <property type="entry name" value="PROBABLE CADMIUM/ZINC-TRANSPORTING ATPASE HMA1"/>
    <property type="match status" value="1"/>
</dbReference>
<dbReference type="InterPro" id="IPR044492">
    <property type="entry name" value="P_typ_ATPase_HD_dom"/>
</dbReference>
<evidence type="ECO:0000256" key="7">
    <source>
        <dbReference type="ARBA" id="ARBA00022741"/>
    </source>
</evidence>
<evidence type="ECO:0000256" key="4">
    <source>
        <dbReference type="ARBA" id="ARBA00022553"/>
    </source>
</evidence>
<dbReference type="RefSeq" id="WP_236575834.1">
    <property type="nucleotide sequence ID" value="NZ_BORQ01000009.1"/>
</dbReference>
<dbReference type="SFLD" id="SFLDF00027">
    <property type="entry name" value="p-type_atpase"/>
    <property type="match status" value="1"/>
</dbReference>
<dbReference type="PRINTS" id="PR00119">
    <property type="entry name" value="CATATPASE"/>
</dbReference>
<keyword evidence="4" id="KW-0597">Phosphoprotein</keyword>
<dbReference type="InterPro" id="IPR023299">
    <property type="entry name" value="ATPase_P-typ_cyto_dom_N"/>
</dbReference>
<dbReference type="GO" id="GO:0046872">
    <property type="term" value="F:metal ion binding"/>
    <property type="evidence" value="ECO:0007669"/>
    <property type="project" value="UniProtKB-KW"/>
</dbReference>
<feature type="transmembrane region" description="Helical" evidence="14">
    <location>
        <begin position="98"/>
        <end position="131"/>
    </location>
</feature>
<evidence type="ECO:0000256" key="2">
    <source>
        <dbReference type="ARBA" id="ARBA00006024"/>
    </source>
</evidence>
<name>A0A920CF03_9BACL</name>
<evidence type="ECO:0000256" key="10">
    <source>
        <dbReference type="ARBA" id="ARBA00022967"/>
    </source>
</evidence>
<dbReference type="Proteomes" id="UP000679779">
    <property type="component" value="Unassembled WGS sequence"/>
</dbReference>
<dbReference type="InterPro" id="IPR018303">
    <property type="entry name" value="ATPase_P-typ_P_site"/>
</dbReference>
<dbReference type="Pfam" id="PF00122">
    <property type="entry name" value="E1-E2_ATPase"/>
    <property type="match status" value="1"/>
</dbReference>
<evidence type="ECO:0000256" key="8">
    <source>
        <dbReference type="ARBA" id="ARBA00022840"/>
    </source>
</evidence>
<evidence type="ECO:0000313" key="17">
    <source>
        <dbReference type="Proteomes" id="UP000679779"/>
    </source>
</evidence>
<dbReference type="NCBIfam" id="TIGR01525">
    <property type="entry name" value="ATPase-IB_hvy"/>
    <property type="match status" value="1"/>
</dbReference>
<dbReference type="GO" id="GO:0016887">
    <property type="term" value="F:ATP hydrolysis activity"/>
    <property type="evidence" value="ECO:0007669"/>
    <property type="project" value="InterPro"/>
</dbReference>
<evidence type="ECO:0000256" key="6">
    <source>
        <dbReference type="ARBA" id="ARBA00022723"/>
    </source>
</evidence>
<dbReference type="Gene3D" id="3.40.1110.10">
    <property type="entry name" value="Calcium-transporting ATPase, cytoplasmic domain N"/>
    <property type="match status" value="1"/>
</dbReference>
<evidence type="ECO:0000256" key="3">
    <source>
        <dbReference type="ARBA" id="ARBA00022448"/>
    </source>
</evidence>
<dbReference type="SFLD" id="SFLDG00002">
    <property type="entry name" value="C1.7:_P-type_atpase_like"/>
    <property type="match status" value="1"/>
</dbReference>
<keyword evidence="3" id="KW-0813">Transport</keyword>
<dbReference type="GO" id="GO:0005524">
    <property type="term" value="F:ATP binding"/>
    <property type="evidence" value="ECO:0007669"/>
    <property type="project" value="UniProtKB-UniRule"/>
</dbReference>
<feature type="domain" description="P-type ATPase A" evidence="15">
    <location>
        <begin position="149"/>
        <end position="249"/>
    </location>
</feature>
<protein>
    <submittedName>
        <fullName evidence="16">ATPase</fullName>
    </submittedName>
</protein>
<evidence type="ECO:0000256" key="11">
    <source>
        <dbReference type="ARBA" id="ARBA00022989"/>
    </source>
</evidence>
<feature type="transmembrane region" description="Helical" evidence="14">
    <location>
        <begin position="299"/>
        <end position="320"/>
    </location>
</feature>
<dbReference type="GO" id="GO:0005886">
    <property type="term" value="C:plasma membrane"/>
    <property type="evidence" value="ECO:0007669"/>
    <property type="project" value="UniProtKB-SubCell"/>
</dbReference>
<keyword evidence="17" id="KW-1185">Reference proteome</keyword>
<evidence type="ECO:0000256" key="13">
    <source>
        <dbReference type="ARBA" id="ARBA00023136"/>
    </source>
</evidence>
<dbReference type="Gene3D" id="3.40.50.1000">
    <property type="entry name" value="HAD superfamily/HAD-like"/>
    <property type="match status" value="1"/>
</dbReference>
<sequence>MENVQKIAAKAMKELPASGGAKAPNPHRRGRIDIRGMLGNKEMQAAILSGVLMIGGWALGHVSAGISVLLYILSYAAGGWLKAKEGVETLIKERELDVNLLMVAAALGAASIGYWNEGAMLIFIFALSGALESYTMERSRKDISSLMALKPEMALRVENGGMALVSIDELKVKDLILVKPGELIPSDGVIQNGRSAVNQSSITGESVPVDKAEGDEVFAGTLNGEGVLYIEVTQTSDATVFAKIIRLVEEAENEIPQSERFMQRFEGIYARIVVAVTLVIIFAAPFVLGWSFGMSFYKAMVFLVVASPCALVASIMPALLSAISNRARRGILFKGGAHMENMALTSVVAFDKTGTLTAGEPQVTDLIAAEGYDRLDLLAVIASVEQLSEHPLAKAIVRKAEIEGVKLLPAESVTSVTGWGMEGVVAGKTWRIGKTDVLDRLNDRAEADRWKGQRSMLGGEGKTVSAIMDGDRVAGLVALQDVVRPQAAAAVRKLQSIGVKVAMLTGDRSETAQVIGRQIGVDLIYSDLLPEEKVKYVKQLREEYGHVVMVGDGVNDAPALATATVGMGMGMSGSGTALEVADVVLMNDNIEEIAGTIKLARRARRIVKQNMVFAISVIVLLMAGNFVTGIALPLGVVGHEGSTILVILNALRLLR</sequence>
<dbReference type="InterPro" id="IPR008250">
    <property type="entry name" value="ATPase_P-typ_transduc_dom_A_sf"/>
</dbReference>
<dbReference type="CDD" id="cd07551">
    <property type="entry name" value="P-type_ATPase_HM_ZosA_PfeT-like"/>
    <property type="match status" value="1"/>
</dbReference>
<dbReference type="EMBL" id="BORQ01000009">
    <property type="protein sequence ID" value="GIO34242.1"/>
    <property type="molecule type" value="Genomic_DNA"/>
</dbReference>
<accession>A0A920CF03</accession>
<keyword evidence="8 14" id="KW-0067">ATP-binding</keyword>
<gene>
    <name evidence="16" type="ORF">J2TS6_53830</name>
</gene>
<keyword evidence="14" id="KW-1003">Cell membrane</keyword>
<dbReference type="FunFam" id="2.70.150.10:FF:000002">
    <property type="entry name" value="Copper-transporting ATPase 1, putative"/>
    <property type="match status" value="1"/>
</dbReference>
<keyword evidence="12" id="KW-0406">Ion transport</keyword>
<evidence type="ECO:0000256" key="5">
    <source>
        <dbReference type="ARBA" id="ARBA00022692"/>
    </source>
</evidence>
<dbReference type="Gene3D" id="2.70.150.10">
    <property type="entry name" value="Calcium-transporting ATPase, cytoplasmic transduction domain A"/>
    <property type="match status" value="1"/>
</dbReference>
<keyword evidence="7 14" id="KW-0547">Nucleotide-binding</keyword>
<dbReference type="InterPro" id="IPR023214">
    <property type="entry name" value="HAD_sf"/>
</dbReference>
<keyword evidence="6 14" id="KW-0479">Metal-binding</keyword>
<dbReference type="InterPro" id="IPR059000">
    <property type="entry name" value="ATPase_P-type_domA"/>
</dbReference>
<comment type="caution">
    <text evidence="16">The sequence shown here is derived from an EMBL/GenBank/DDBJ whole genome shotgun (WGS) entry which is preliminary data.</text>
</comment>
<dbReference type="InterPro" id="IPR036412">
    <property type="entry name" value="HAD-like_sf"/>
</dbReference>
<dbReference type="InterPro" id="IPR001757">
    <property type="entry name" value="P_typ_ATPase"/>
</dbReference>
<dbReference type="InterPro" id="IPR051949">
    <property type="entry name" value="Cation_Transport_ATPase"/>
</dbReference>
<comment type="subcellular location">
    <subcellularLocation>
        <location evidence="1">Cell membrane</location>
        <topology evidence="1">Multi-pass membrane protein</topology>
    </subcellularLocation>
</comment>
<evidence type="ECO:0000259" key="15">
    <source>
        <dbReference type="Pfam" id="PF00122"/>
    </source>
</evidence>
<dbReference type="InterPro" id="IPR027256">
    <property type="entry name" value="P-typ_ATPase_IB"/>
</dbReference>
<dbReference type="NCBIfam" id="TIGR01512">
    <property type="entry name" value="ATPase-IB2_Cd"/>
    <property type="match status" value="1"/>
</dbReference>
<dbReference type="Pfam" id="PF00702">
    <property type="entry name" value="Hydrolase"/>
    <property type="match status" value="1"/>
</dbReference>
<feature type="transmembrane region" description="Helical" evidence="14">
    <location>
        <begin position="45"/>
        <end position="78"/>
    </location>
</feature>
<comment type="similarity">
    <text evidence="2 14">Belongs to the cation transport ATPase (P-type) (TC 3.A.3) family. Type IB subfamily.</text>
</comment>
<dbReference type="InterPro" id="IPR023298">
    <property type="entry name" value="ATPase_P-typ_TM_dom_sf"/>
</dbReference>
<keyword evidence="10" id="KW-1278">Translocase</keyword>
<organism evidence="16 17">
    <name type="scientific">Paenibacillus albilobatus</name>
    <dbReference type="NCBI Taxonomy" id="2716884"/>
    <lineage>
        <taxon>Bacteria</taxon>
        <taxon>Bacillati</taxon>
        <taxon>Bacillota</taxon>
        <taxon>Bacilli</taxon>
        <taxon>Bacillales</taxon>
        <taxon>Paenibacillaceae</taxon>
        <taxon>Paenibacillus</taxon>
    </lineage>
</organism>
<proteinExistence type="inferred from homology"/>
<keyword evidence="11 14" id="KW-1133">Transmembrane helix</keyword>
<keyword evidence="9" id="KW-0460">Magnesium</keyword>
<evidence type="ECO:0000256" key="9">
    <source>
        <dbReference type="ARBA" id="ARBA00022842"/>
    </source>
</evidence>
<feature type="transmembrane region" description="Helical" evidence="14">
    <location>
        <begin position="611"/>
        <end position="630"/>
    </location>
</feature>
<dbReference type="AlphaFoldDB" id="A0A920CF03"/>
<dbReference type="PROSITE" id="PS00154">
    <property type="entry name" value="ATPASE_E1_E2"/>
    <property type="match status" value="1"/>
</dbReference>
<feature type="transmembrane region" description="Helical" evidence="14">
    <location>
        <begin position="268"/>
        <end position="293"/>
    </location>
</feature>
<dbReference type="SUPFAM" id="SSF81665">
    <property type="entry name" value="Calcium ATPase, transmembrane domain M"/>
    <property type="match status" value="1"/>
</dbReference>
<dbReference type="SUPFAM" id="SSF81653">
    <property type="entry name" value="Calcium ATPase, transduction domain A"/>
    <property type="match status" value="1"/>
</dbReference>
<evidence type="ECO:0000313" key="16">
    <source>
        <dbReference type="EMBL" id="GIO34242.1"/>
    </source>
</evidence>
<evidence type="ECO:0000256" key="1">
    <source>
        <dbReference type="ARBA" id="ARBA00004651"/>
    </source>
</evidence>
<evidence type="ECO:0000256" key="14">
    <source>
        <dbReference type="RuleBase" id="RU362081"/>
    </source>
</evidence>
<dbReference type="PRINTS" id="PR00941">
    <property type="entry name" value="CDATPASE"/>
</dbReference>
<dbReference type="SFLD" id="SFLDS00003">
    <property type="entry name" value="Haloacid_Dehalogenase"/>
    <property type="match status" value="1"/>
</dbReference>
<keyword evidence="5 14" id="KW-0812">Transmembrane</keyword>
<dbReference type="PANTHER" id="PTHR43079:SF1">
    <property type="entry name" value="CADMIUM_ZINC-TRANSPORTING ATPASE HMA1, CHLOROPLASTIC-RELATED"/>
    <property type="match status" value="1"/>
</dbReference>
<dbReference type="NCBIfam" id="TIGR01494">
    <property type="entry name" value="ATPase_P-type"/>
    <property type="match status" value="1"/>
</dbReference>
<dbReference type="SUPFAM" id="SSF56784">
    <property type="entry name" value="HAD-like"/>
    <property type="match status" value="1"/>
</dbReference>
<evidence type="ECO:0000256" key="12">
    <source>
        <dbReference type="ARBA" id="ARBA00023065"/>
    </source>
</evidence>
<dbReference type="GO" id="GO:0019829">
    <property type="term" value="F:ATPase-coupled monoatomic cation transmembrane transporter activity"/>
    <property type="evidence" value="ECO:0007669"/>
    <property type="project" value="InterPro"/>
</dbReference>
<reference evidence="16" key="1">
    <citation type="submission" date="2021-03" db="EMBL/GenBank/DDBJ databases">
        <title>Antimicrobial resistance genes in bacteria isolated from Japanese honey, and their potential for conferring macrolide and lincosamide resistance in the American foulbrood pathogen Paenibacillus larvae.</title>
        <authorList>
            <person name="Okamoto M."/>
            <person name="Kumagai M."/>
            <person name="Kanamori H."/>
            <person name="Takamatsu D."/>
        </authorList>
    </citation>
    <scope>NUCLEOTIDE SEQUENCE</scope>
    <source>
        <strain evidence="16">J2TS6</strain>
    </source>
</reference>